<dbReference type="Proteomes" id="UP001321749">
    <property type="component" value="Unassembled WGS sequence"/>
</dbReference>
<dbReference type="Gene3D" id="3.30.160.60">
    <property type="entry name" value="Classic Zinc Finger"/>
    <property type="match status" value="2"/>
</dbReference>
<reference evidence="3" key="1">
    <citation type="journal article" date="2023" name="Mol. Phylogenet. Evol.">
        <title>Genome-scale phylogeny and comparative genomics of the fungal order Sordariales.</title>
        <authorList>
            <person name="Hensen N."/>
            <person name="Bonometti L."/>
            <person name="Westerberg I."/>
            <person name="Brannstrom I.O."/>
            <person name="Guillou S."/>
            <person name="Cros-Aarteil S."/>
            <person name="Calhoun S."/>
            <person name="Haridas S."/>
            <person name="Kuo A."/>
            <person name="Mondo S."/>
            <person name="Pangilinan J."/>
            <person name="Riley R."/>
            <person name="LaButti K."/>
            <person name="Andreopoulos B."/>
            <person name="Lipzen A."/>
            <person name="Chen C."/>
            <person name="Yan M."/>
            <person name="Daum C."/>
            <person name="Ng V."/>
            <person name="Clum A."/>
            <person name="Steindorff A."/>
            <person name="Ohm R.A."/>
            <person name="Martin F."/>
            <person name="Silar P."/>
            <person name="Natvig D.O."/>
            <person name="Lalanne C."/>
            <person name="Gautier V."/>
            <person name="Ament-Velasquez S.L."/>
            <person name="Kruys A."/>
            <person name="Hutchinson M.I."/>
            <person name="Powell A.J."/>
            <person name="Barry K."/>
            <person name="Miller A.N."/>
            <person name="Grigoriev I.V."/>
            <person name="Debuchy R."/>
            <person name="Gladieux P."/>
            <person name="Hiltunen Thoren M."/>
            <person name="Johannesson H."/>
        </authorList>
    </citation>
    <scope>NUCLEOTIDE SEQUENCE</scope>
    <source>
        <strain evidence="3">PSN324</strain>
    </source>
</reference>
<dbReference type="PROSITE" id="PS00028">
    <property type="entry name" value="ZINC_FINGER_C2H2_1"/>
    <property type="match status" value="3"/>
</dbReference>
<dbReference type="PANTHER" id="PTHR35391">
    <property type="entry name" value="C2H2-TYPE DOMAIN-CONTAINING PROTEIN-RELATED"/>
    <property type="match status" value="1"/>
</dbReference>
<protein>
    <recommendedName>
        <fullName evidence="2">C2H2-type domain-containing protein</fullName>
    </recommendedName>
</protein>
<feature type="domain" description="C2H2-type" evidence="2">
    <location>
        <begin position="401"/>
        <end position="431"/>
    </location>
</feature>
<dbReference type="InterPro" id="IPR036236">
    <property type="entry name" value="Znf_C2H2_sf"/>
</dbReference>
<keyword evidence="4" id="KW-1185">Reference proteome</keyword>
<dbReference type="Pfam" id="PF00096">
    <property type="entry name" value="zf-C2H2"/>
    <property type="match status" value="1"/>
</dbReference>
<accession>A0AAV9HFD9</accession>
<gene>
    <name evidence="3" type="ORF">QBC42DRAFT_20434</name>
</gene>
<dbReference type="SUPFAM" id="SSF57667">
    <property type="entry name" value="beta-beta-alpha zinc fingers"/>
    <property type="match status" value="1"/>
</dbReference>
<sequence length="633" mass="71195">MNEMEAPVSFNLAPAEPNTDLQTQSLPQLAQEVLELYRELLLHPKSDLRTPDDTQNLLDQFGRFKIWIEQTGAALETAGSLQDTLQQDAALQTSVAGVLQQLKNLLSTALSVPLGSGTGVQVSELDDASLTSDSEYSSTSDASSQPQPRPRISRFSLVLTHIFEQIGLLYHYSAIFRRPRLRGRYLHSRAQHQNAEVPHYEYSHVQQKLGAWSSASDSPDLNVLCWRLATANARRREQLRYWARHPFDEEHDGADDVAPSASPKAQIFNHAPSETASGRSHPATANTFSSVARSAIYDTQTVAGPSRTVYASSDFGVDGASSVRVPKAPAEADHSLSFECPFCRMTLQSALMRDSNTWKRHVFRDLRPYVCTFAQCSNPDKLYATRREWIYHEMQMHRRQWNCRPCHRSYAKKEMMESHIRLLHGQLGDKPQLAAVLEASERPIEPEYQQACPLCGSELALSALMAHVAGHMEELALFVLPAGDEDVPASPSEALSSLDSVADDIRQTLDVTPHTIPITNENGLVFECDVCGRAYKQPHHLSRHKLYHGRPHACPHQGCNLRFATRRDCERHLSKIHMKTREFFCREKDCAYSREGGKSFSRKADWSRHMQNSHGLSVQELEIMYVDDSLSLP</sequence>
<dbReference type="InterPro" id="IPR013087">
    <property type="entry name" value="Znf_C2H2_type"/>
</dbReference>
<reference evidence="3" key="2">
    <citation type="submission" date="2023-06" db="EMBL/GenBank/DDBJ databases">
        <authorList>
            <consortium name="Lawrence Berkeley National Laboratory"/>
            <person name="Mondo S.J."/>
            <person name="Hensen N."/>
            <person name="Bonometti L."/>
            <person name="Westerberg I."/>
            <person name="Brannstrom I.O."/>
            <person name="Guillou S."/>
            <person name="Cros-Aarteil S."/>
            <person name="Calhoun S."/>
            <person name="Haridas S."/>
            <person name="Kuo A."/>
            <person name="Pangilinan J."/>
            <person name="Riley R."/>
            <person name="Labutti K."/>
            <person name="Andreopoulos B."/>
            <person name="Lipzen A."/>
            <person name="Chen C."/>
            <person name="Yanf M."/>
            <person name="Daum C."/>
            <person name="Ng V."/>
            <person name="Clum A."/>
            <person name="Steindorff A."/>
            <person name="Ohm R."/>
            <person name="Martin F."/>
            <person name="Silar P."/>
            <person name="Natvig D."/>
            <person name="Lalanne C."/>
            <person name="Gautier V."/>
            <person name="Ament-Velasquez S.L."/>
            <person name="Kruys A."/>
            <person name="Hutchinson M.I."/>
            <person name="Powell A.J."/>
            <person name="Barry K."/>
            <person name="Miller A.N."/>
            <person name="Grigoriev I.V."/>
            <person name="Debuchy R."/>
            <person name="Gladieux P."/>
            <person name="Thoren M.H."/>
            <person name="Johannesson H."/>
        </authorList>
    </citation>
    <scope>NUCLEOTIDE SEQUENCE</scope>
    <source>
        <strain evidence="3">PSN324</strain>
    </source>
</reference>
<dbReference type="Pfam" id="PF26082">
    <property type="entry name" value="zf-C2H2_AcuF"/>
    <property type="match status" value="1"/>
</dbReference>
<dbReference type="PANTHER" id="PTHR35391:SF7">
    <property type="entry name" value="C2H2-TYPE DOMAIN-CONTAINING PROTEIN"/>
    <property type="match status" value="1"/>
</dbReference>
<feature type="domain" description="C2H2-type" evidence="2">
    <location>
        <begin position="526"/>
        <end position="553"/>
    </location>
</feature>
<evidence type="ECO:0000313" key="4">
    <source>
        <dbReference type="Proteomes" id="UP001321749"/>
    </source>
</evidence>
<dbReference type="InterPro" id="IPR058925">
    <property type="entry name" value="zf-C2H2_AcuF"/>
</dbReference>
<organism evidence="3 4">
    <name type="scientific">Cladorrhinum samala</name>
    <dbReference type="NCBI Taxonomy" id="585594"/>
    <lineage>
        <taxon>Eukaryota</taxon>
        <taxon>Fungi</taxon>
        <taxon>Dikarya</taxon>
        <taxon>Ascomycota</taxon>
        <taxon>Pezizomycotina</taxon>
        <taxon>Sordariomycetes</taxon>
        <taxon>Sordariomycetidae</taxon>
        <taxon>Sordariales</taxon>
        <taxon>Podosporaceae</taxon>
        <taxon>Cladorrhinum</taxon>
    </lineage>
</organism>
<name>A0AAV9HFD9_9PEZI</name>
<evidence type="ECO:0000313" key="3">
    <source>
        <dbReference type="EMBL" id="KAK4458664.1"/>
    </source>
</evidence>
<proteinExistence type="predicted"/>
<dbReference type="SMART" id="SM00355">
    <property type="entry name" value="ZnF_C2H2"/>
    <property type="match status" value="6"/>
</dbReference>
<keyword evidence="1" id="KW-0479">Metal-binding</keyword>
<evidence type="ECO:0000259" key="2">
    <source>
        <dbReference type="PROSITE" id="PS50157"/>
    </source>
</evidence>
<keyword evidence="1" id="KW-0863">Zinc-finger</keyword>
<keyword evidence="1" id="KW-0862">Zinc</keyword>
<comment type="caution">
    <text evidence="3">The sequence shown here is derived from an EMBL/GenBank/DDBJ whole genome shotgun (WGS) entry which is preliminary data.</text>
</comment>
<evidence type="ECO:0000256" key="1">
    <source>
        <dbReference type="PROSITE-ProRule" id="PRU00042"/>
    </source>
</evidence>
<dbReference type="AlphaFoldDB" id="A0AAV9HFD9"/>
<dbReference type="EMBL" id="MU865061">
    <property type="protein sequence ID" value="KAK4458664.1"/>
    <property type="molecule type" value="Genomic_DNA"/>
</dbReference>
<dbReference type="GO" id="GO:0008270">
    <property type="term" value="F:zinc ion binding"/>
    <property type="evidence" value="ECO:0007669"/>
    <property type="project" value="UniProtKB-KW"/>
</dbReference>
<dbReference type="PROSITE" id="PS50157">
    <property type="entry name" value="ZINC_FINGER_C2H2_2"/>
    <property type="match status" value="2"/>
</dbReference>